<sequence length="110" mass="12241">MSYQSPKSSLETVPTLSLQSLNNAELELDAHEESAKLRFCKHCHAWTANQQFGSIQSHSSSCAVCGSDFNKRKLIRRLSFSSVPFLSTWFVGTVIVVGMYLSVTLMRHGS</sequence>
<evidence type="ECO:0000256" key="1">
    <source>
        <dbReference type="SAM" id="Phobius"/>
    </source>
</evidence>
<dbReference type="Proteomes" id="UP001570071">
    <property type="component" value="Unassembled WGS sequence"/>
</dbReference>
<dbReference type="RefSeq" id="WP_372122444.1">
    <property type="nucleotide sequence ID" value="NZ_JBFSSG010000005.1"/>
</dbReference>
<name>A0ABV4MT07_9VIBR</name>
<evidence type="ECO:0000313" key="2">
    <source>
        <dbReference type="EMBL" id="MEZ8720264.1"/>
    </source>
</evidence>
<keyword evidence="1" id="KW-0472">Membrane</keyword>
<keyword evidence="3" id="KW-1185">Reference proteome</keyword>
<keyword evidence="1" id="KW-1133">Transmembrane helix</keyword>
<protein>
    <recommendedName>
        <fullName evidence="4">DUF3624 domain-containing protein</fullName>
    </recommendedName>
</protein>
<organism evidence="2 3">
    <name type="scientific">Vibrio pomeroyi</name>
    <dbReference type="NCBI Taxonomy" id="198832"/>
    <lineage>
        <taxon>Bacteria</taxon>
        <taxon>Pseudomonadati</taxon>
        <taxon>Pseudomonadota</taxon>
        <taxon>Gammaproteobacteria</taxon>
        <taxon>Vibrionales</taxon>
        <taxon>Vibrionaceae</taxon>
        <taxon>Vibrio</taxon>
    </lineage>
</organism>
<dbReference type="EMBL" id="JBFSSG010000005">
    <property type="protein sequence ID" value="MEZ8720264.1"/>
    <property type="molecule type" value="Genomic_DNA"/>
</dbReference>
<accession>A0ABV4MT07</accession>
<gene>
    <name evidence="2" type="ORF">AB6D66_04235</name>
</gene>
<evidence type="ECO:0000313" key="3">
    <source>
        <dbReference type="Proteomes" id="UP001570071"/>
    </source>
</evidence>
<proteinExistence type="predicted"/>
<feature type="transmembrane region" description="Helical" evidence="1">
    <location>
        <begin position="78"/>
        <end position="101"/>
    </location>
</feature>
<comment type="caution">
    <text evidence="2">The sequence shown here is derived from an EMBL/GenBank/DDBJ whole genome shotgun (WGS) entry which is preliminary data.</text>
</comment>
<reference evidence="2 3" key="1">
    <citation type="journal article" date="2024" name="ISME J.">
        <title>Tailless and filamentous prophages are predominant in marine Vibrio.</title>
        <authorList>
            <person name="Steensen K."/>
            <person name="Seneca J."/>
            <person name="Bartlau N."/>
            <person name="Yu X.A."/>
            <person name="Hussain F.A."/>
            <person name="Polz M.F."/>
        </authorList>
    </citation>
    <scope>NUCLEOTIDE SEQUENCE [LARGE SCALE GENOMIC DNA]</scope>
    <source>
        <strain evidence="2 3">10N.239.312.F12</strain>
    </source>
</reference>
<keyword evidence="1" id="KW-0812">Transmembrane</keyword>
<evidence type="ECO:0008006" key="4">
    <source>
        <dbReference type="Google" id="ProtNLM"/>
    </source>
</evidence>